<feature type="transmembrane region" description="Helical" evidence="2">
    <location>
        <begin position="112"/>
        <end position="129"/>
    </location>
</feature>
<feature type="transmembrane region" description="Helical" evidence="2">
    <location>
        <begin position="150"/>
        <end position="173"/>
    </location>
</feature>
<feature type="coiled-coil region" evidence="1">
    <location>
        <begin position="299"/>
        <end position="328"/>
    </location>
</feature>
<name>A0ABY9EFW8_9GAMM</name>
<accession>A0ABY9EFW8</accession>
<feature type="transmembrane region" description="Helical" evidence="2">
    <location>
        <begin position="50"/>
        <end position="74"/>
    </location>
</feature>
<organism evidence="4 5">
    <name type="scientific">Microbulbifer spongiae</name>
    <dbReference type="NCBI Taxonomy" id="2944933"/>
    <lineage>
        <taxon>Bacteria</taxon>
        <taxon>Pseudomonadati</taxon>
        <taxon>Pseudomonadota</taxon>
        <taxon>Gammaproteobacteria</taxon>
        <taxon>Cellvibrionales</taxon>
        <taxon>Microbulbiferaceae</taxon>
        <taxon>Microbulbifer</taxon>
    </lineage>
</organism>
<keyword evidence="4" id="KW-0808">Transferase</keyword>
<reference evidence="4 5" key="1">
    <citation type="submission" date="2022-05" db="EMBL/GenBank/DDBJ databases">
        <title>Microbulbifer sp. nov., isolated from sponge.</title>
        <authorList>
            <person name="Gao L."/>
        </authorList>
    </citation>
    <scope>NUCLEOTIDE SEQUENCE [LARGE SCALE GENOMIC DNA]</scope>
    <source>
        <strain evidence="4 5">MI-G</strain>
    </source>
</reference>
<evidence type="ECO:0000313" key="4">
    <source>
        <dbReference type="EMBL" id="WKD50459.1"/>
    </source>
</evidence>
<dbReference type="PANTHER" id="PTHR34220:SF7">
    <property type="entry name" value="SENSOR HISTIDINE KINASE YPDA"/>
    <property type="match status" value="1"/>
</dbReference>
<feature type="transmembrane region" description="Helical" evidence="2">
    <location>
        <begin position="279"/>
        <end position="299"/>
    </location>
</feature>
<proteinExistence type="predicted"/>
<dbReference type="InterPro" id="IPR036890">
    <property type="entry name" value="HATPase_C_sf"/>
</dbReference>
<gene>
    <name evidence="4" type="ORF">M8T91_03205</name>
</gene>
<keyword evidence="2" id="KW-0472">Membrane</keyword>
<dbReference type="Pfam" id="PF06580">
    <property type="entry name" value="His_kinase"/>
    <property type="match status" value="1"/>
</dbReference>
<feature type="transmembrane region" description="Helical" evidence="2">
    <location>
        <begin position="202"/>
        <end position="223"/>
    </location>
</feature>
<evidence type="ECO:0000259" key="3">
    <source>
        <dbReference type="Pfam" id="PF06580"/>
    </source>
</evidence>
<dbReference type="InterPro" id="IPR050640">
    <property type="entry name" value="Bact_2-comp_sensor_kinase"/>
</dbReference>
<protein>
    <submittedName>
        <fullName evidence="4">Histidine kinase</fullName>
    </submittedName>
</protein>
<dbReference type="Proteomes" id="UP001321520">
    <property type="component" value="Chromosome"/>
</dbReference>
<evidence type="ECO:0000256" key="1">
    <source>
        <dbReference type="SAM" id="Coils"/>
    </source>
</evidence>
<sequence>MARLVSSPPNPQALLPLLPVLVAVLAETVIRLHNDVAQIQSHDFGVHGIWALYWSPALQLLAESLPLLIAQFLLPSLSGWRRYLCWTLGFIAYPACSLALQERLLDNRELMLGVPFWGLAAGLSLMYWLHQAYQHLPGARSRPSWWRYLLSLDAALLLCLGGWVILMSGIFVYNPDPMHNQPLEPRLDIGQMLRQWSLTLYYLWQFSLMALVVFAYYWVNRYLLIRKVLAGRGVYLFLLCSAGWLLLSYPLFGALVLQLPLNIAELSLLPSENHNPFDTLNLLVATIIWAVSLPLILAFERQQSARELAELTREQARAELKVLQQQVNPHFLFNTLNGLYALCLAQSAQAAPLVLKLSDLLRYVVYQGQKPRVSLEDDLAYLQNYLELQQVRAGRRCRIETDFRVPDGKWQIAPLLLIMLVENAFKHGAEVSQDECHIRLSLRIQGTGLDFECNNSLPRRPANQRPDSMGLANLKRRLQLSYPQRFTLQSEAQEQHWHARLRLQL</sequence>
<dbReference type="Gene3D" id="3.30.565.10">
    <property type="entry name" value="Histidine kinase-like ATPase, C-terminal domain"/>
    <property type="match status" value="1"/>
</dbReference>
<feature type="transmembrane region" description="Helical" evidence="2">
    <location>
        <begin position="235"/>
        <end position="259"/>
    </location>
</feature>
<dbReference type="InterPro" id="IPR010559">
    <property type="entry name" value="Sig_transdc_His_kin_internal"/>
</dbReference>
<feature type="transmembrane region" description="Helical" evidence="2">
    <location>
        <begin position="83"/>
        <end position="100"/>
    </location>
</feature>
<dbReference type="EMBL" id="CP098023">
    <property type="protein sequence ID" value="WKD50459.1"/>
    <property type="molecule type" value="Genomic_DNA"/>
</dbReference>
<keyword evidence="5" id="KW-1185">Reference proteome</keyword>
<keyword evidence="2" id="KW-0812">Transmembrane</keyword>
<evidence type="ECO:0000256" key="2">
    <source>
        <dbReference type="SAM" id="Phobius"/>
    </source>
</evidence>
<evidence type="ECO:0000313" key="5">
    <source>
        <dbReference type="Proteomes" id="UP001321520"/>
    </source>
</evidence>
<keyword evidence="4" id="KW-0418">Kinase</keyword>
<dbReference type="GO" id="GO:0016301">
    <property type="term" value="F:kinase activity"/>
    <property type="evidence" value="ECO:0007669"/>
    <property type="project" value="UniProtKB-KW"/>
</dbReference>
<keyword evidence="2" id="KW-1133">Transmembrane helix</keyword>
<keyword evidence="1" id="KW-0175">Coiled coil</keyword>
<feature type="domain" description="Signal transduction histidine kinase internal region" evidence="3">
    <location>
        <begin position="318"/>
        <end position="396"/>
    </location>
</feature>
<dbReference type="RefSeq" id="WP_301416768.1">
    <property type="nucleotide sequence ID" value="NZ_CP098023.1"/>
</dbReference>
<dbReference type="PANTHER" id="PTHR34220">
    <property type="entry name" value="SENSOR HISTIDINE KINASE YPDA"/>
    <property type="match status" value="1"/>
</dbReference>